<evidence type="ECO:0000256" key="1">
    <source>
        <dbReference type="ARBA" id="ARBA00004123"/>
    </source>
</evidence>
<dbReference type="GO" id="GO:0090656">
    <property type="term" value="P:t-circle formation"/>
    <property type="evidence" value="ECO:0007669"/>
    <property type="project" value="TreeGrafter"/>
</dbReference>
<dbReference type="InterPro" id="IPR047348">
    <property type="entry name" value="XRCC3-like_C"/>
</dbReference>
<comment type="subcellular location">
    <subcellularLocation>
        <location evidence="1">Nucleus</location>
    </subcellularLocation>
</comment>
<dbReference type="EMBL" id="OU895877">
    <property type="protein sequence ID" value="CAG9798006.1"/>
    <property type="molecule type" value="Genomic_DNA"/>
</dbReference>
<evidence type="ECO:0000313" key="9">
    <source>
        <dbReference type="Proteomes" id="UP001153620"/>
    </source>
</evidence>
<keyword evidence="2" id="KW-0547">Nucleotide-binding</keyword>
<dbReference type="SUPFAM" id="SSF52540">
    <property type="entry name" value="P-loop containing nucleoside triphosphate hydrolases"/>
    <property type="match status" value="1"/>
</dbReference>
<evidence type="ECO:0000256" key="3">
    <source>
        <dbReference type="ARBA" id="ARBA00022763"/>
    </source>
</evidence>
<evidence type="ECO:0000259" key="7">
    <source>
        <dbReference type="PROSITE" id="PS50162"/>
    </source>
</evidence>
<name>A0A9N9RJE5_9DIPT</name>
<dbReference type="InterPro" id="IPR013632">
    <property type="entry name" value="Rad51_C"/>
</dbReference>
<accession>A0A9N9RJE5</accession>
<evidence type="ECO:0000256" key="6">
    <source>
        <dbReference type="ARBA" id="ARBA00023242"/>
    </source>
</evidence>
<dbReference type="InterPro" id="IPR016467">
    <property type="entry name" value="DNA_recomb/repair_RecA-like"/>
</dbReference>
<dbReference type="GO" id="GO:0000722">
    <property type="term" value="P:telomere maintenance via recombination"/>
    <property type="evidence" value="ECO:0007669"/>
    <property type="project" value="TreeGrafter"/>
</dbReference>
<keyword evidence="4" id="KW-0067">ATP-binding</keyword>
<dbReference type="GO" id="GO:0045003">
    <property type="term" value="P:double-strand break repair via synthesis-dependent strand annealing"/>
    <property type="evidence" value="ECO:0007669"/>
    <property type="project" value="TreeGrafter"/>
</dbReference>
<keyword evidence="5" id="KW-0234">DNA repair</keyword>
<dbReference type="GO" id="GO:0071140">
    <property type="term" value="P:resolution of mitotic recombination intermediates"/>
    <property type="evidence" value="ECO:0007669"/>
    <property type="project" value="TreeGrafter"/>
</dbReference>
<dbReference type="InterPro" id="IPR003593">
    <property type="entry name" value="AAA+_ATPase"/>
</dbReference>
<dbReference type="Proteomes" id="UP001153620">
    <property type="component" value="Chromosome 1"/>
</dbReference>
<dbReference type="OrthoDB" id="1861185at2759"/>
<sequence length="344" mass="39158">MSLGPEPVSSIYDSRLRGNTLKLLDKKNLINRPHIVLKTSFYTLTKWNIPERSHSELKTIFGKTLFTKLETADSYFSHEEKFEKIKLNADSLDSLLQGGIDLGCITEFYGQSGSGKTQLCLQLALNCQLPRHLGGLDGKAIYISTDKAFPIKRLAKMEKAMNTESKIKFMDNIFIFEFNTGKNLQHFVENDLKMILSVNQGCVKLLIIDSIAGIYRTETNYIERAKEMCKIFRELQKAADKHNFAIVATNHVTSDPNKLNNSEIPAIGNFWSTLLTTRIRVNKTERIQQFKVNDQEEALKIRTIKVDFSPRLPPNTAEFIVSSNGVQSFSEDRLPSKQLRESRT</sequence>
<dbReference type="GO" id="GO:0000400">
    <property type="term" value="F:four-way junction DNA binding"/>
    <property type="evidence" value="ECO:0007669"/>
    <property type="project" value="TreeGrafter"/>
</dbReference>
<dbReference type="AlphaFoldDB" id="A0A9N9RJE5"/>
<protein>
    <recommendedName>
        <fullName evidence="7">RecA family profile 1 domain-containing protein</fullName>
    </recommendedName>
</protein>
<dbReference type="PANTHER" id="PTHR46487:SF1">
    <property type="entry name" value="DNA REPAIR PROTEIN XRCC3"/>
    <property type="match status" value="1"/>
</dbReference>
<dbReference type="GO" id="GO:0005657">
    <property type="term" value="C:replication fork"/>
    <property type="evidence" value="ECO:0007669"/>
    <property type="project" value="TreeGrafter"/>
</dbReference>
<dbReference type="Pfam" id="PF08423">
    <property type="entry name" value="Rad51"/>
    <property type="match status" value="1"/>
</dbReference>
<keyword evidence="3" id="KW-0227">DNA damage</keyword>
<dbReference type="CDD" id="cd19491">
    <property type="entry name" value="XRCC3"/>
    <property type="match status" value="1"/>
</dbReference>
<dbReference type="GO" id="GO:0033065">
    <property type="term" value="C:Rad51C-XRCC3 complex"/>
    <property type="evidence" value="ECO:0007669"/>
    <property type="project" value="TreeGrafter"/>
</dbReference>
<evidence type="ECO:0000256" key="5">
    <source>
        <dbReference type="ARBA" id="ARBA00023204"/>
    </source>
</evidence>
<dbReference type="InterPro" id="IPR027417">
    <property type="entry name" value="P-loop_NTPase"/>
</dbReference>
<dbReference type="PANTHER" id="PTHR46487">
    <property type="entry name" value="DNA REPAIR PROTEIN XRCC3"/>
    <property type="match status" value="1"/>
</dbReference>
<dbReference type="GO" id="GO:0140664">
    <property type="term" value="F:ATP-dependent DNA damage sensor activity"/>
    <property type="evidence" value="ECO:0007669"/>
    <property type="project" value="InterPro"/>
</dbReference>
<evidence type="ECO:0000256" key="4">
    <source>
        <dbReference type="ARBA" id="ARBA00022840"/>
    </source>
</evidence>
<feature type="domain" description="RecA family profile 1" evidence="7">
    <location>
        <begin position="81"/>
        <end position="252"/>
    </location>
</feature>
<keyword evidence="6" id="KW-0539">Nucleus</keyword>
<dbReference type="PROSITE" id="PS50162">
    <property type="entry name" value="RECA_2"/>
    <property type="match status" value="1"/>
</dbReference>
<dbReference type="InterPro" id="IPR020588">
    <property type="entry name" value="RecA_ATP-bd"/>
</dbReference>
<dbReference type="GO" id="GO:0005524">
    <property type="term" value="F:ATP binding"/>
    <property type="evidence" value="ECO:0007669"/>
    <property type="project" value="UniProtKB-KW"/>
</dbReference>
<dbReference type="Gene3D" id="3.40.50.300">
    <property type="entry name" value="P-loop containing nucleotide triphosphate hydrolases"/>
    <property type="match status" value="1"/>
</dbReference>
<reference evidence="8" key="2">
    <citation type="submission" date="2022-10" db="EMBL/GenBank/DDBJ databases">
        <authorList>
            <consortium name="ENA_rothamsted_submissions"/>
            <consortium name="culmorum"/>
            <person name="King R."/>
        </authorList>
    </citation>
    <scope>NUCLEOTIDE SEQUENCE</scope>
</reference>
<evidence type="ECO:0000256" key="2">
    <source>
        <dbReference type="ARBA" id="ARBA00022741"/>
    </source>
</evidence>
<gene>
    <name evidence="8" type="ORF">CHIRRI_LOCUS991</name>
</gene>
<organism evidence="8 9">
    <name type="scientific">Chironomus riparius</name>
    <dbReference type="NCBI Taxonomy" id="315576"/>
    <lineage>
        <taxon>Eukaryota</taxon>
        <taxon>Metazoa</taxon>
        <taxon>Ecdysozoa</taxon>
        <taxon>Arthropoda</taxon>
        <taxon>Hexapoda</taxon>
        <taxon>Insecta</taxon>
        <taxon>Pterygota</taxon>
        <taxon>Neoptera</taxon>
        <taxon>Endopterygota</taxon>
        <taxon>Diptera</taxon>
        <taxon>Nematocera</taxon>
        <taxon>Chironomoidea</taxon>
        <taxon>Chironomidae</taxon>
        <taxon>Chironominae</taxon>
        <taxon>Chironomus</taxon>
    </lineage>
</organism>
<dbReference type="PIRSF" id="PIRSF005856">
    <property type="entry name" value="Rad51"/>
    <property type="match status" value="1"/>
</dbReference>
<dbReference type="SMART" id="SM00382">
    <property type="entry name" value="AAA"/>
    <property type="match status" value="1"/>
</dbReference>
<proteinExistence type="predicted"/>
<evidence type="ECO:0000313" key="8">
    <source>
        <dbReference type="EMBL" id="CAG9798006.1"/>
    </source>
</evidence>
<keyword evidence="9" id="KW-1185">Reference proteome</keyword>
<reference evidence="8" key="1">
    <citation type="submission" date="2022-01" db="EMBL/GenBank/DDBJ databases">
        <authorList>
            <person name="King R."/>
        </authorList>
    </citation>
    <scope>NUCLEOTIDE SEQUENCE</scope>
</reference>